<keyword evidence="2" id="KW-1185">Reference proteome</keyword>
<sequence length="264" mass="29861">MCLVGLAYKIWDGYPIVIASNRDEFFARPAARAGFWEDAPYLLAGRDRISLGTWLGVTKEGKISFVTNKRDLRDPPVSNPISRGKLVENFLRGEFSAEDYAKNLYTGRNFYEGFNLFLFDGKEARYLSNRRDGVETIGPGFHALSNSLWNTEWPKTKKIREAMIRISEKTEKGNDPSQIASELFHTLGDEEKASEESLPDTGIGVLKEMALSSVRISVPGYGTRVSTIVMISEEGVCSFWEKTYPGPFTRETEDVHYEFSIVRK</sequence>
<dbReference type="InterPro" id="IPR008551">
    <property type="entry name" value="TANGO2"/>
</dbReference>
<dbReference type="Proteomes" id="UP000298264">
    <property type="component" value="Unassembled WGS sequence"/>
</dbReference>
<dbReference type="PANTHER" id="PTHR17985">
    <property type="entry name" value="SER/THR-RICH PROTEIN T10 IN DGCR REGION"/>
    <property type="match status" value="1"/>
</dbReference>
<gene>
    <name evidence="1" type="ORF">EHS11_00270</name>
</gene>
<dbReference type="RefSeq" id="WP_135762417.1">
    <property type="nucleotide sequence ID" value="NZ_RQHV01000001.1"/>
</dbReference>
<dbReference type="PANTHER" id="PTHR17985:SF8">
    <property type="entry name" value="TRANSPORT AND GOLGI ORGANIZATION PROTEIN 2 HOMOLOG"/>
    <property type="match status" value="1"/>
</dbReference>
<dbReference type="Pfam" id="PF05742">
    <property type="entry name" value="TANGO2"/>
    <property type="match status" value="1"/>
</dbReference>
<evidence type="ECO:0000313" key="2">
    <source>
        <dbReference type="Proteomes" id="UP000298264"/>
    </source>
</evidence>
<name>A0A4R9LV27_9LEPT</name>
<dbReference type="EMBL" id="RQHV01000001">
    <property type="protein sequence ID" value="TGN16789.1"/>
    <property type="molecule type" value="Genomic_DNA"/>
</dbReference>
<protein>
    <submittedName>
        <fullName evidence="1">NRDE family protein</fullName>
    </submittedName>
</protein>
<reference evidence="1" key="1">
    <citation type="journal article" date="2019" name="PLoS Negl. Trop. Dis.">
        <title>Revisiting the worldwide diversity of Leptospira species in the environment.</title>
        <authorList>
            <person name="Vincent A.T."/>
            <person name="Schiettekatte O."/>
            <person name="Bourhy P."/>
            <person name="Veyrier F.J."/>
            <person name="Picardeau M."/>
        </authorList>
    </citation>
    <scope>NUCLEOTIDE SEQUENCE [LARGE SCALE GENOMIC DNA]</scope>
    <source>
        <strain evidence="1">201400974</strain>
    </source>
</reference>
<evidence type="ECO:0000313" key="1">
    <source>
        <dbReference type="EMBL" id="TGN16789.1"/>
    </source>
</evidence>
<proteinExistence type="predicted"/>
<organism evidence="1 2">
    <name type="scientific">Leptospira ilyithenensis</name>
    <dbReference type="NCBI Taxonomy" id="2484901"/>
    <lineage>
        <taxon>Bacteria</taxon>
        <taxon>Pseudomonadati</taxon>
        <taxon>Spirochaetota</taxon>
        <taxon>Spirochaetia</taxon>
        <taxon>Leptospirales</taxon>
        <taxon>Leptospiraceae</taxon>
        <taxon>Leptospira</taxon>
    </lineage>
</organism>
<dbReference type="OrthoDB" id="4380123at2"/>
<dbReference type="AlphaFoldDB" id="A0A4R9LV27"/>
<comment type="caution">
    <text evidence="1">The sequence shown here is derived from an EMBL/GenBank/DDBJ whole genome shotgun (WGS) entry which is preliminary data.</text>
</comment>
<accession>A0A4R9LV27</accession>